<dbReference type="PRINTS" id="PR00344">
    <property type="entry name" value="BCTRLSENSOR"/>
</dbReference>
<feature type="domain" description="Histidine kinase" evidence="14">
    <location>
        <begin position="306"/>
        <end position="539"/>
    </location>
</feature>
<feature type="coiled-coil region" evidence="12">
    <location>
        <begin position="240"/>
        <end position="267"/>
    </location>
</feature>
<proteinExistence type="predicted"/>
<dbReference type="InterPro" id="IPR036097">
    <property type="entry name" value="HisK_dim/P_sf"/>
</dbReference>
<dbReference type="Gene3D" id="1.10.287.130">
    <property type="match status" value="1"/>
</dbReference>
<keyword evidence="7" id="KW-0547">Nucleotide-binding</keyword>
<dbReference type="PATRIC" id="fig|1121448.10.peg.3036"/>
<evidence type="ECO:0000256" key="3">
    <source>
        <dbReference type="ARBA" id="ARBA00012438"/>
    </source>
</evidence>
<evidence type="ECO:0000256" key="10">
    <source>
        <dbReference type="ARBA" id="ARBA00023012"/>
    </source>
</evidence>
<dbReference type="GO" id="GO:0005886">
    <property type="term" value="C:plasma membrane"/>
    <property type="evidence" value="ECO:0007669"/>
    <property type="project" value="UniProtKB-SubCell"/>
</dbReference>
<dbReference type="STRING" id="1121448.DGI_3076"/>
<dbReference type="eggNOG" id="COG2205">
    <property type="taxonomic scope" value="Bacteria"/>
</dbReference>
<dbReference type="PANTHER" id="PTHR43711:SF30">
    <property type="entry name" value="HISTIDINE KINASE"/>
    <property type="match status" value="1"/>
</dbReference>
<dbReference type="SUPFAM" id="SSF53850">
    <property type="entry name" value="Periplasmic binding protein-like II"/>
    <property type="match status" value="1"/>
</dbReference>
<keyword evidence="11 13" id="KW-0472">Membrane</keyword>
<keyword evidence="5" id="KW-0597">Phosphoprotein</keyword>
<keyword evidence="6" id="KW-0808">Transferase</keyword>
<dbReference type="PROSITE" id="PS50109">
    <property type="entry name" value="HIS_KIN"/>
    <property type="match status" value="1"/>
</dbReference>
<keyword evidence="16" id="KW-1185">Reference proteome</keyword>
<dbReference type="SUPFAM" id="SSF47384">
    <property type="entry name" value="Homodimeric domain of signal transducing histidine kinase"/>
    <property type="match status" value="1"/>
</dbReference>
<dbReference type="EMBL" id="CP006585">
    <property type="protein sequence ID" value="AGW14794.1"/>
    <property type="molecule type" value="Genomic_DNA"/>
</dbReference>
<dbReference type="InterPro" id="IPR050736">
    <property type="entry name" value="Sensor_HK_Regulatory"/>
</dbReference>
<dbReference type="KEGG" id="dgg:DGI_3076"/>
<evidence type="ECO:0000256" key="1">
    <source>
        <dbReference type="ARBA" id="ARBA00000085"/>
    </source>
</evidence>
<protein>
    <recommendedName>
        <fullName evidence="3">histidine kinase</fullName>
        <ecNumber evidence="3">2.7.13.3</ecNumber>
    </recommendedName>
</protein>
<evidence type="ECO:0000256" key="8">
    <source>
        <dbReference type="ARBA" id="ARBA00022777"/>
    </source>
</evidence>
<accession>T2GF44</accession>
<keyword evidence="12" id="KW-0175">Coiled coil</keyword>
<evidence type="ECO:0000313" key="15">
    <source>
        <dbReference type="EMBL" id="AGW14794.1"/>
    </source>
</evidence>
<dbReference type="CDD" id="cd00082">
    <property type="entry name" value="HisKA"/>
    <property type="match status" value="1"/>
</dbReference>
<name>T2GF44_MEGG1</name>
<dbReference type="Proteomes" id="UP000016587">
    <property type="component" value="Chromosome"/>
</dbReference>
<dbReference type="AlphaFoldDB" id="T2GF44"/>
<evidence type="ECO:0000256" key="9">
    <source>
        <dbReference type="ARBA" id="ARBA00022840"/>
    </source>
</evidence>
<gene>
    <name evidence="15" type="ORF">DGI_3076</name>
</gene>
<dbReference type="InterPro" id="IPR004358">
    <property type="entry name" value="Sig_transdc_His_kin-like_C"/>
</dbReference>
<evidence type="ECO:0000256" key="13">
    <source>
        <dbReference type="SAM" id="Phobius"/>
    </source>
</evidence>
<keyword evidence="4" id="KW-1003">Cell membrane</keyword>
<dbReference type="FunFam" id="3.30.565.10:FF:000023">
    <property type="entry name" value="PAS domain-containing sensor histidine kinase"/>
    <property type="match status" value="1"/>
</dbReference>
<evidence type="ECO:0000259" key="14">
    <source>
        <dbReference type="PROSITE" id="PS50109"/>
    </source>
</evidence>
<dbReference type="HOGENOM" id="CLU_493265_0_0_7"/>
<comment type="catalytic activity">
    <reaction evidence="1">
        <text>ATP + protein L-histidine = ADP + protein N-phospho-L-histidine.</text>
        <dbReference type="EC" id="2.7.13.3"/>
    </reaction>
</comment>
<dbReference type="InterPro" id="IPR005467">
    <property type="entry name" value="His_kinase_dom"/>
</dbReference>
<evidence type="ECO:0000256" key="6">
    <source>
        <dbReference type="ARBA" id="ARBA00022679"/>
    </source>
</evidence>
<dbReference type="InterPro" id="IPR003661">
    <property type="entry name" value="HisK_dim/P_dom"/>
</dbReference>
<dbReference type="EC" id="2.7.13.3" evidence="3"/>
<evidence type="ECO:0000313" key="16">
    <source>
        <dbReference type="Proteomes" id="UP000016587"/>
    </source>
</evidence>
<evidence type="ECO:0000256" key="4">
    <source>
        <dbReference type="ARBA" id="ARBA00022475"/>
    </source>
</evidence>
<organism evidence="15 16">
    <name type="scientific">Megalodesulfovibrio gigas (strain ATCC 19364 / DSM 1382 / NCIMB 9332 / VKM B-1759)</name>
    <name type="common">Desulfovibrio gigas</name>
    <dbReference type="NCBI Taxonomy" id="1121448"/>
    <lineage>
        <taxon>Bacteria</taxon>
        <taxon>Pseudomonadati</taxon>
        <taxon>Thermodesulfobacteriota</taxon>
        <taxon>Desulfovibrionia</taxon>
        <taxon>Desulfovibrionales</taxon>
        <taxon>Desulfovibrionaceae</taxon>
        <taxon>Megalodesulfovibrio</taxon>
    </lineage>
</organism>
<dbReference type="Gene3D" id="3.40.190.10">
    <property type="entry name" value="Periplasmic binding protein-like II"/>
    <property type="match status" value="2"/>
</dbReference>
<dbReference type="InterPro" id="IPR003594">
    <property type="entry name" value="HATPase_dom"/>
</dbReference>
<comment type="subcellular location">
    <subcellularLocation>
        <location evidence="2">Cell membrane</location>
    </subcellularLocation>
</comment>
<evidence type="ECO:0000256" key="5">
    <source>
        <dbReference type="ARBA" id="ARBA00022553"/>
    </source>
</evidence>
<sequence length="552" mass="60683">MAVEFWETWSRRSGVSLSISMLPLYDALQALRQGEADAVLEYAHTGQAPPGLALGKSYANLPVFLFFSQKLSGIKDVNDLEGLRLGVVAASAEAATMAERVPFGTVLVAYPTTEALVAAASLGEVHAFLAPAAVAAQHLARTGALEEFPRLRDPVLIMQVSVLAREENAAVLTALAGGMDEAMFLERKAIELAWRGHSLTQDMPWRVLGAVLLVLLGLMAAVLCWNRQLQRRVRLATTEQRSLNDALEEEIRTRRAAEEELARLNRLLEFRIVERTKALGEKALQLQHVNERLRRMDEAKTAFLAAVSHELRTPLTSLRGFSKLIRKDFEKSVLPCLQGDALTRAERILQNLIIMDAEGDRLSRLINDYLDLSRIEAGRMIWRDAEINPGDCVQHALRAVAGQVAEKTHLDLHVDTAPGLPTLHIDPDRLEQVLINLLSNALKFTPRGEVWLRTTATPGGVCFAVQDTGPGIAETDRERIFDKFERLILDDTLQTPDAVGTGLGLSICRQIVEHYGGSIRVESEPGQGSTFIVELPVAESADALDEPQGDNA</sequence>
<keyword evidence="9" id="KW-0067">ATP-binding</keyword>
<dbReference type="InterPro" id="IPR036890">
    <property type="entry name" value="HATPase_C_sf"/>
</dbReference>
<evidence type="ECO:0000256" key="2">
    <source>
        <dbReference type="ARBA" id="ARBA00004236"/>
    </source>
</evidence>
<dbReference type="GO" id="GO:0000155">
    <property type="term" value="F:phosphorelay sensor kinase activity"/>
    <property type="evidence" value="ECO:0007669"/>
    <property type="project" value="InterPro"/>
</dbReference>
<dbReference type="GO" id="GO:0005524">
    <property type="term" value="F:ATP binding"/>
    <property type="evidence" value="ECO:0007669"/>
    <property type="project" value="UniProtKB-KW"/>
</dbReference>
<reference evidence="15 16" key="1">
    <citation type="journal article" date="2013" name="J. Bacteriol.">
        <title>Roles of HynAB and Ech, the only two hydrogenases found in the model sulfate reducer Desulfovibrio gigas.</title>
        <authorList>
            <person name="Morais-Silva F.O."/>
            <person name="Santos C.I."/>
            <person name="Rodrigues R."/>
            <person name="Pereira I.A."/>
            <person name="Rodrigues-Pousada C."/>
        </authorList>
    </citation>
    <scope>NUCLEOTIDE SEQUENCE [LARGE SCALE GENOMIC DNA]</scope>
    <source>
        <strain evidence="16">ATCC 19364 / DSM 1382 / NCIMB 9332 / VKM B-1759</strain>
    </source>
</reference>
<dbReference type="SMART" id="SM00388">
    <property type="entry name" value="HisKA"/>
    <property type="match status" value="1"/>
</dbReference>
<dbReference type="Pfam" id="PF00512">
    <property type="entry name" value="HisKA"/>
    <property type="match status" value="1"/>
</dbReference>
<feature type="transmembrane region" description="Helical" evidence="13">
    <location>
        <begin position="205"/>
        <end position="225"/>
    </location>
</feature>
<keyword evidence="10" id="KW-0902">Two-component regulatory system</keyword>
<dbReference type="PANTHER" id="PTHR43711">
    <property type="entry name" value="TWO-COMPONENT HISTIDINE KINASE"/>
    <property type="match status" value="1"/>
</dbReference>
<keyword evidence="13" id="KW-0812">Transmembrane</keyword>
<dbReference type="Gene3D" id="3.30.565.10">
    <property type="entry name" value="Histidine kinase-like ATPase, C-terminal domain"/>
    <property type="match status" value="1"/>
</dbReference>
<evidence type="ECO:0000256" key="7">
    <source>
        <dbReference type="ARBA" id="ARBA00022741"/>
    </source>
</evidence>
<dbReference type="CDD" id="cd16922">
    <property type="entry name" value="HATPase_EvgS-ArcB-TorS-like"/>
    <property type="match status" value="1"/>
</dbReference>
<dbReference type="SMART" id="SM00387">
    <property type="entry name" value="HATPase_c"/>
    <property type="match status" value="1"/>
</dbReference>
<keyword evidence="13" id="KW-1133">Transmembrane helix</keyword>
<reference evidence="16" key="2">
    <citation type="submission" date="2013-07" db="EMBL/GenBank/DDBJ databases">
        <authorList>
            <person name="Morais-Silva F.O."/>
            <person name="Rezende A.M."/>
            <person name="Pimentel C."/>
            <person name="Resende D.M."/>
            <person name="Santos C.I."/>
            <person name="Clemente C."/>
            <person name="de Oliveira L.M."/>
            <person name="da Silva S.M."/>
            <person name="Costa D.A."/>
            <person name="Varela-Raposo A."/>
            <person name="Horacio E.C.A."/>
            <person name="Matos M."/>
            <person name="Flores O."/>
            <person name="Ruiz J.C."/>
            <person name="Rodrigues-Pousada C."/>
        </authorList>
    </citation>
    <scope>NUCLEOTIDE SEQUENCE [LARGE SCALE GENOMIC DNA]</scope>
    <source>
        <strain evidence="16">ATCC 19364 / DSM 1382 / NCIMB 9332 / VKM B-1759</strain>
    </source>
</reference>
<evidence type="ECO:0000256" key="11">
    <source>
        <dbReference type="ARBA" id="ARBA00023136"/>
    </source>
</evidence>
<dbReference type="Pfam" id="PF02518">
    <property type="entry name" value="HATPase_c"/>
    <property type="match status" value="1"/>
</dbReference>
<dbReference type="SUPFAM" id="SSF55874">
    <property type="entry name" value="ATPase domain of HSP90 chaperone/DNA topoisomerase II/histidine kinase"/>
    <property type="match status" value="1"/>
</dbReference>
<keyword evidence="8" id="KW-0418">Kinase</keyword>
<evidence type="ECO:0000256" key="12">
    <source>
        <dbReference type="SAM" id="Coils"/>
    </source>
</evidence>